<proteinExistence type="predicted"/>
<gene>
    <name evidence="1" type="ORF">Amon02_000455500</name>
</gene>
<name>A0ACB5T458_AMBMO</name>
<evidence type="ECO:0000313" key="2">
    <source>
        <dbReference type="Proteomes" id="UP001165064"/>
    </source>
</evidence>
<protein>
    <submittedName>
        <fullName evidence="1">Unnamed protein product</fullName>
    </submittedName>
</protein>
<organism evidence="1 2">
    <name type="scientific">Ambrosiozyma monospora</name>
    <name type="common">Yeast</name>
    <name type="synonym">Endomycopsis monosporus</name>
    <dbReference type="NCBI Taxonomy" id="43982"/>
    <lineage>
        <taxon>Eukaryota</taxon>
        <taxon>Fungi</taxon>
        <taxon>Dikarya</taxon>
        <taxon>Ascomycota</taxon>
        <taxon>Saccharomycotina</taxon>
        <taxon>Pichiomycetes</taxon>
        <taxon>Pichiales</taxon>
        <taxon>Pichiaceae</taxon>
        <taxon>Ambrosiozyma</taxon>
    </lineage>
</organism>
<keyword evidence="2" id="KW-1185">Reference proteome</keyword>
<dbReference type="Proteomes" id="UP001165064">
    <property type="component" value="Unassembled WGS sequence"/>
</dbReference>
<sequence>MMLRSLLHKKSSGHRHSQSKYHAEVESVEDSEDDYDSSSDEFTTVSDSRRSRPQAHSHPSSRYLSRSSVSFTPDVSSKSIISPSSLNIRLEEDDQLDEIDLKTQEKEKEILLLSQQRDEIDQARKLKLNKLTEFALKQIQENAKNTQSHHQTTSVEKNIAGDVVGLGGSRTTINNFLLSNEALQDVVNGVIANGRIPSTTRLNVKESNESQAHVNVQTAPVQETQNQPQVVVEQQPQLSQSQHLKAGNIQLKPQTIYVEQPIQPQQQQSQQQQQPQQQTPVPVVNDYQHVFVQQPQQQQQQPVQVQQQVSRRQPVQVQVQPQQQYQQQHISTVPAQPQPQQSYQQQPLQVQPQPVQVQTQQEYQQPVPTQPSQSQETQQQVGLQQPPTFQPEPQHHRQQSRVRFSYPLQQPSPVTLQRPPQRNSYQFPANRPTHSAMSSQSYESKQQQQQSPRSQFIIDSTGVPAYPYLASSGIPATPMQHSQPQPQQQQQPQFNDSLLSDNTGGFDYNPEIPVMISTPKVQNQFMPTAQSTPQTTAEQPQSQRRHQTIPILDTSRARLSRLRQQYQTTRESEKAKEGVEQPPHRHCALTCSCGGEYKHGVCQVCHKMLSTARSSSSARVRRGIGANANGWVNKRSSNQFFPDNEDDLVSSLDYVFSDDDQLNNEEVADGEDLTKLVAKYGNGRGDDVNGKVYDNGKGDLTAEKDKLLKLRVDELKKGESNADSLISGLRSGKSSTSQGAGQRRVKPKAWGL</sequence>
<accession>A0ACB5T458</accession>
<reference evidence="1" key="1">
    <citation type="submission" date="2023-04" db="EMBL/GenBank/DDBJ databases">
        <title>Ambrosiozyma monospora NBRC 10751.</title>
        <authorList>
            <person name="Ichikawa N."/>
            <person name="Sato H."/>
            <person name="Tonouchi N."/>
        </authorList>
    </citation>
    <scope>NUCLEOTIDE SEQUENCE</scope>
    <source>
        <strain evidence="1">NBRC 10751</strain>
    </source>
</reference>
<comment type="caution">
    <text evidence="1">The sequence shown here is derived from an EMBL/GenBank/DDBJ whole genome shotgun (WGS) entry which is preliminary data.</text>
</comment>
<evidence type="ECO:0000313" key="1">
    <source>
        <dbReference type="EMBL" id="GME80653.1"/>
    </source>
</evidence>
<dbReference type="EMBL" id="BSXS01003154">
    <property type="protein sequence ID" value="GME80653.1"/>
    <property type="molecule type" value="Genomic_DNA"/>
</dbReference>